<proteinExistence type="predicted"/>
<feature type="transmembrane region" description="Helical" evidence="1">
    <location>
        <begin position="51"/>
        <end position="68"/>
    </location>
</feature>
<evidence type="ECO:0000313" key="2">
    <source>
        <dbReference type="EMBL" id="KKL27236.1"/>
    </source>
</evidence>
<keyword evidence="1" id="KW-1133">Transmembrane helix</keyword>
<protein>
    <submittedName>
        <fullName evidence="2">Uncharacterized protein</fullName>
    </submittedName>
</protein>
<evidence type="ECO:0000256" key="1">
    <source>
        <dbReference type="SAM" id="Phobius"/>
    </source>
</evidence>
<organism evidence="2">
    <name type="scientific">marine sediment metagenome</name>
    <dbReference type="NCBI Taxonomy" id="412755"/>
    <lineage>
        <taxon>unclassified sequences</taxon>
        <taxon>metagenomes</taxon>
        <taxon>ecological metagenomes</taxon>
    </lineage>
</organism>
<comment type="caution">
    <text evidence="2">The sequence shown here is derived from an EMBL/GenBank/DDBJ whole genome shotgun (WGS) entry which is preliminary data.</text>
</comment>
<accession>A0A0F9EBM5</accession>
<sequence length="70" mass="8164">MKTPERDNLLIRLDERSRNTWAMIERIESHLDKLNNSVAENTHFRKLVKPWFVATIIGVTAIVLRSVGVY</sequence>
<name>A0A0F9EBM5_9ZZZZ</name>
<reference evidence="2" key="1">
    <citation type="journal article" date="2015" name="Nature">
        <title>Complex archaea that bridge the gap between prokaryotes and eukaryotes.</title>
        <authorList>
            <person name="Spang A."/>
            <person name="Saw J.H."/>
            <person name="Jorgensen S.L."/>
            <person name="Zaremba-Niedzwiedzka K."/>
            <person name="Martijn J."/>
            <person name="Lind A.E."/>
            <person name="van Eijk R."/>
            <person name="Schleper C."/>
            <person name="Guy L."/>
            <person name="Ettema T.J."/>
        </authorList>
    </citation>
    <scope>NUCLEOTIDE SEQUENCE</scope>
</reference>
<keyword evidence="1" id="KW-0472">Membrane</keyword>
<dbReference type="EMBL" id="LAZR01035539">
    <property type="protein sequence ID" value="KKL27236.1"/>
    <property type="molecule type" value="Genomic_DNA"/>
</dbReference>
<keyword evidence="1" id="KW-0812">Transmembrane</keyword>
<dbReference type="AlphaFoldDB" id="A0A0F9EBM5"/>
<gene>
    <name evidence="2" type="ORF">LCGC14_2387200</name>
</gene>